<dbReference type="InterPro" id="IPR007167">
    <property type="entry name" value="Fe-transptr_FeoA-like"/>
</dbReference>
<evidence type="ECO:0000256" key="8">
    <source>
        <dbReference type="ARBA" id="ARBA00023159"/>
    </source>
</evidence>
<evidence type="ECO:0000256" key="5">
    <source>
        <dbReference type="ARBA" id="ARBA00022491"/>
    </source>
</evidence>
<evidence type="ECO:0000256" key="4">
    <source>
        <dbReference type="ARBA" id="ARBA00022490"/>
    </source>
</evidence>
<dbReference type="PROSITE" id="PS50944">
    <property type="entry name" value="HTH_DTXR"/>
    <property type="match status" value="1"/>
</dbReference>
<dbReference type="InterPro" id="IPR036421">
    <property type="entry name" value="Fe_dep_repressor_sf"/>
</dbReference>
<feature type="domain" description="HTH dtxR-type" evidence="12">
    <location>
        <begin position="1"/>
        <end position="64"/>
    </location>
</feature>
<dbReference type="Gene3D" id="1.10.10.10">
    <property type="entry name" value="Winged helix-like DNA-binding domain superfamily/Winged helix DNA-binding domain"/>
    <property type="match status" value="1"/>
</dbReference>
<dbReference type="Pfam" id="PF01325">
    <property type="entry name" value="Fe_dep_repress"/>
    <property type="match status" value="1"/>
</dbReference>
<dbReference type="InterPro" id="IPR022689">
    <property type="entry name" value="Iron_dep_repressor"/>
</dbReference>
<protein>
    <recommendedName>
        <fullName evidence="11">Manganese transport regulator</fullName>
    </recommendedName>
</protein>
<dbReference type="InterPro" id="IPR050536">
    <property type="entry name" value="DtxR_MntR_Metal-Reg"/>
</dbReference>
<sequence length="217" mass="25408">MYRAEEDYIKNIYKLTVEQNRELVKNIEIAYIMESTDQTVNEMVRRLATKKLVTFIPYKGVKLTPKGLKEAIRLVRNHRLWEKYLVEKLNYPWSKVHDEAERLEHASSDVLMSHIYDSLGQPVVCAHGNPIPGVKQPQEYDTLVSLSQAQVGDIFLVKRVVDQRRLLEFLDKHHINLGIELSIIKYDEFTKLYTIQYDDKKLDLTDIITDKIYGTVL</sequence>
<organism evidence="13 14">
    <name type="scientific">Acholeplasma laidlawii</name>
    <dbReference type="NCBI Taxonomy" id="2148"/>
    <lineage>
        <taxon>Bacteria</taxon>
        <taxon>Bacillati</taxon>
        <taxon>Mycoplasmatota</taxon>
        <taxon>Mollicutes</taxon>
        <taxon>Acholeplasmatales</taxon>
        <taxon>Acholeplasmataceae</taxon>
        <taxon>Acholeplasma</taxon>
    </lineage>
</organism>
<dbReference type="AlphaFoldDB" id="A0A553IHY6"/>
<keyword evidence="10" id="KW-0464">Manganese</keyword>
<dbReference type="PANTHER" id="PTHR33238:SF11">
    <property type="entry name" value="TRANSCRIPTIONAL REGULATOR MNTR"/>
    <property type="match status" value="1"/>
</dbReference>
<dbReference type="SMART" id="SM00529">
    <property type="entry name" value="HTH_DTXR"/>
    <property type="match status" value="1"/>
</dbReference>
<keyword evidence="6" id="KW-0805">Transcription regulation</keyword>
<dbReference type="Pfam" id="PF02742">
    <property type="entry name" value="Fe_dep_repr_C"/>
    <property type="match status" value="1"/>
</dbReference>
<keyword evidence="8" id="KW-0010">Activator</keyword>
<dbReference type="InterPro" id="IPR036390">
    <property type="entry name" value="WH_DNA-bd_sf"/>
</dbReference>
<dbReference type="OMA" id="NYKKYQG"/>
<dbReference type="GeneID" id="41338904"/>
<name>A0A553IHY6_ACHLA</name>
<comment type="caution">
    <text evidence="13">The sequence shown here is derived from an EMBL/GenBank/DDBJ whole genome shotgun (WGS) entry which is preliminary data.</text>
</comment>
<keyword evidence="4" id="KW-0963">Cytoplasm</keyword>
<keyword evidence="5" id="KW-0678">Repressor</keyword>
<dbReference type="EMBL" id="VKID01000001">
    <property type="protein sequence ID" value="TRX99811.1"/>
    <property type="molecule type" value="Genomic_DNA"/>
</dbReference>
<gene>
    <name evidence="13" type="ORF">FNV44_01885</name>
</gene>
<comment type="similarity">
    <text evidence="2">Belongs to the DtxR/MntR family.</text>
</comment>
<dbReference type="Pfam" id="PF04023">
    <property type="entry name" value="FeoA"/>
    <property type="match status" value="1"/>
</dbReference>
<accession>A0A553IHY6</accession>
<dbReference type="GO" id="GO:0003677">
    <property type="term" value="F:DNA binding"/>
    <property type="evidence" value="ECO:0007669"/>
    <property type="project" value="UniProtKB-KW"/>
</dbReference>
<evidence type="ECO:0000256" key="9">
    <source>
        <dbReference type="ARBA" id="ARBA00023163"/>
    </source>
</evidence>
<keyword evidence="7" id="KW-0238">DNA-binding</keyword>
<dbReference type="InterPro" id="IPR038157">
    <property type="entry name" value="FeoA_core_dom"/>
</dbReference>
<evidence type="ECO:0000256" key="3">
    <source>
        <dbReference type="ARBA" id="ARBA00011738"/>
    </source>
</evidence>
<dbReference type="InterPro" id="IPR022687">
    <property type="entry name" value="HTH_DTXR"/>
</dbReference>
<dbReference type="PANTHER" id="PTHR33238">
    <property type="entry name" value="IRON (METAL) DEPENDENT REPRESSOR, DTXR FAMILY"/>
    <property type="match status" value="1"/>
</dbReference>
<dbReference type="Proteomes" id="UP000315938">
    <property type="component" value="Unassembled WGS sequence"/>
</dbReference>
<evidence type="ECO:0000256" key="11">
    <source>
        <dbReference type="ARBA" id="ARBA00032593"/>
    </source>
</evidence>
<dbReference type="GO" id="GO:0005737">
    <property type="term" value="C:cytoplasm"/>
    <property type="evidence" value="ECO:0007669"/>
    <property type="project" value="UniProtKB-SubCell"/>
</dbReference>
<dbReference type="RefSeq" id="WP_012242690.1">
    <property type="nucleotide sequence ID" value="NZ_JACAOE010000001.1"/>
</dbReference>
<evidence type="ECO:0000256" key="10">
    <source>
        <dbReference type="ARBA" id="ARBA00023211"/>
    </source>
</evidence>
<dbReference type="InterPro" id="IPR036388">
    <property type="entry name" value="WH-like_DNA-bd_sf"/>
</dbReference>
<dbReference type="GO" id="GO:0046914">
    <property type="term" value="F:transition metal ion binding"/>
    <property type="evidence" value="ECO:0007669"/>
    <property type="project" value="InterPro"/>
</dbReference>
<comment type="subunit">
    <text evidence="3">Homodimer.</text>
</comment>
<evidence type="ECO:0000256" key="2">
    <source>
        <dbReference type="ARBA" id="ARBA00007871"/>
    </source>
</evidence>
<dbReference type="SUPFAM" id="SSF46785">
    <property type="entry name" value="Winged helix' DNA-binding domain"/>
    <property type="match status" value="1"/>
</dbReference>
<evidence type="ECO:0000256" key="7">
    <source>
        <dbReference type="ARBA" id="ARBA00023125"/>
    </source>
</evidence>
<comment type="subcellular location">
    <subcellularLocation>
        <location evidence="1">Cytoplasm</location>
    </subcellularLocation>
</comment>
<evidence type="ECO:0000256" key="6">
    <source>
        <dbReference type="ARBA" id="ARBA00023015"/>
    </source>
</evidence>
<evidence type="ECO:0000259" key="12">
    <source>
        <dbReference type="PROSITE" id="PS50944"/>
    </source>
</evidence>
<evidence type="ECO:0000313" key="14">
    <source>
        <dbReference type="Proteomes" id="UP000315938"/>
    </source>
</evidence>
<dbReference type="Gene3D" id="2.30.30.90">
    <property type="match status" value="1"/>
</dbReference>
<evidence type="ECO:0000256" key="1">
    <source>
        <dbReference type="ARBA" id="ARBA00004496"/>
    </source>
</evidence>
<evidence type="ECO:0000313" key="13">
    <source>
        <dbReference type="EMBL" id="TRX99811.1"/>
    </source>
</evidence>
<dbReference type="GO" id="GO:0003700">
    <property type="term" value="F:DNA-binding transcription factor activity"/>
    <property type="evidence" value="ECO:0007669"/>
    <property type="project" value="InterPro"/>
</dbReference>
<proteinExistence type="inferred from homology"/>
<dbReference type="InterPro" id="IPR001367">
    <property type="entry name" value="Fe_dep_repressor"/>
</dbReference>
<reference evidence="13 14" key="1">
    <citation type="submission" date="2019-07" db="EMBL/GenBank/DDBJ databases">
        <title>Genome sequence of Acholeplasma laidlawii strain with increased resistance to erythromycin.</title>
        <authorList>
            <person name="Medvedeva E.S."/>
            <person name="Baranova N.B."/>
            <person name="Siniagina M.N."/>
            <person name="Mouzykantov A."/>
            <person name="Chernova O.A."/>
            <person name="Chernov V.M."/>
        </authorList>
    </citation>
    <scope>NUCLEOTIDE SEQUENCE [LARGE SCALE GENOMIC DNA]</scope>
    <source>
        <strain evidence="13 14">PG8REry</strain>
    </source>
</reference>
<dbReference type="SUPFAM" id="SSF47979">
    <property type="entry name" value="Iron-dependent repressor protein, dimerization domain"/>
    <property type="match status" value="1"/>
</dbReference>
<dbReference type="GO" id="GO:0046983">
    <property type="term" value="F:protein dimerization activity"/>
    <property type="evidence" value="ECO:0007669"/>
    <property type="project" value="InterPro"/>
</dbReference>
<keyword evidence="9" id="KW-0804">Transcription</keyword>